<accession>A0ABX1WUN7</accession>
<sequence>MTGYWREYNINHPDCFHAYHLTDSLILIDPVVLDGWYKKDFEGKRFYIPYGDSNEWILDYKIQNDTVFISDKHKWIRYDYNDSLFIGDISGPLMLKVVPELTKKEDVYLDYNQINSAFLHIGELKDSHKEIIFGDTLNNCGRFCIQFNDVIGKIEDIPEFIIHSSKLILNMDKNVSQTFIDSLGFEIRKYNGRIDVYRTYIDLENRRLMIKEIEI</sequence>
<keyword evidence="2" id="KW-1185">Reference proteome</keyword>
<evidence type="ECO:0000313" key="2">
    <source>
        <dbReference type="Proteomes" id="UP000732105"/>
    </source>
</evidence>
<protein>
    <recommendedName>
        <fullName evidence="3">WG repeat-containing protein</fullName>
    </recommendedName>
</protein>
<dbReference type="EMBL" id="RZNH01000009">
    <property type="protein sequence ID" value="NOU59633.1"/>
    <property type="molecule type" value="Genomic_DNA"/>
</dbReference>
<evidence type="ECO:0000313" key="1">
    <source>
        <dbReference type="EMBL" id="NOU59633.1"/>
    </source>
</evidence>
<name>A0ABX1WUN7_9BACT</name>
<organism evidence="1 2">
    <name type="scientific">Marinifilum caeruleilacunae</name>
    <dbReference type="NCBI Taxonomy" id="2499076"/>
    <lineage>
        <taxon>Bacteria</taxon>
        <taxon>Pseudomonadati</taxon>
        <taxon>Bacteroidota</taxon>
        <taxon>Bacteroidia</taxon>
        <taxon>Marinilabiliales</taxon>
        <taxon>Marinifilaceae</taxon>
    </lineage>
</organism>
<comment type="caution">
    <text evidence="1">The sequence shown here is derived from an EMBL/GenBank/DDBJ whole genome shotgun (WGS) entry which is preliminary data.</text>
</comment>
<evidence type="ECO:0008006" key="3">
    <source>
        <dbReference type="Google" id="ProtNLM"/>
    </source>
</evidence>
<proteinExistence type="predicted"/>
<dbReference type="RefSeq" id="WP_171594909.1">
    <property type="nucleotide sequence ID" value="NZ_RZNH01000009.1"/>
</dbReference>
<dbReference type="Proteomes" id="UP000732105">
    <property type="component" value="Unassembled WGS sequence"/>
</dbReference>
<gene>
    <name evidence="1" type="ORF">ELS83_07360</name>
</gene>
<reference evidence="1 2" key="1">
    <citation type="submission" date="2018-12" db="EMBL/GenBank/DDBJ databases">
        <title>Marinifilum JC070 sp. nov., a marine bacterium isolated from Yongle Blue Hole in the South China Sea.</title>
        <authorList>
            <person name="Fu T."/>
        </authorList>
    </citation>
    <scope>NUCLEOTIDE SEQUENCE [LARGE SCALE GENOMIC DNA]</scope>
    <source>
        <strain evidence="1 2">JC070</strain>
    </source>
</reference>